<evidence type="ECO:0000313" key="5">
    <source>
        <dbReference type="EMBL" id="UNM14787.1"/>
    </source>
</evidence>
<organism evidence="5 6">
    <name type="scientific">Streptomyces formicae</name>
    <dbReference type="NCBI Taxonomy" id="1616117"/>
    <lineage>
        <taxon>Bacteria</taxon>
        <taxon>Bacillati</taxon>
        <taxon>Actinomycetota</taxon>
        <taxon>Actinomycetes</taxon>
        <taxon>Kitasatosporales</taxon>
        <taxon>Streptomycetaceae</taxon>
        <taxon>Streptomyces</taxon>
    </lineage>
</organism>
<evidence type="ECO:0000313" key="6">
    <source>
        <dbReference type="Proteomes" id="UP000828924"/>
    </source>
</evidence>
<dbReference type="Gene3D" id="3.40.47.10">
    <property type="match status" value="2"/>
</dbReference>
<dbReference type="EMBL" id="CP071872">
    <property type="protein sequence ID" value="UNM14787.1"/>
    <property type="molecule type" value="Genomic_DNA"/>
</dbReference>
<evidence type="ECO:0000256" key="3">
    <source>
        <dbReference type="RuleBase" id="RU003694"/>
    </source>
</evidence>
<comment type="similarity">
    <text evidence="1 3">Belongs to the thiolase-like superfamily. Beta-ketoacyl-ACP synthases family.</text>
</comment>
<protein>
    <recommendedName>
        <fullName evidence="4">Ketosynthase family 3 (KS3) domain-containing protein</fullName>
    </recommendedName>
</protein>
<dbReference type="PANTHER" id="PTHR11712">
    <property type="entry name" value="POLYKETIDE SYNTHASE-RELATED"/>
    <property type="match status" value="1"/>
</dbReference>
<dbReference type="InterPro" id="IPR020841">
    <property type="entry name" value="PKS_Beta-ketoAc_synthase_dom"/>
</dbReference>
<dbReference type="PANTHER" id="PTHR11712:SF336">
    <property type="entry name" value="3-OXOACYL-[ACYL-CARRIER-PROTEIN] SYNTHASE, MITOCHONDRIAL"/>
    <property type="match status" value="1"/>
</dbReference>
<dbReference type="InterPro" id="IPR016039">
    <property type="entry name" value="Thiolase-like"/>
</dbReference>
<evidence type="ECO:0000259" key="4">
    <source>
        <dbReference type="PROSITE" id="PS52004"/>
    </source>
</evidence>
<keyword evidence="2 3" id="KW-0808">Transferase</keyword>
<evidence type="ECO:0000256" key="2">
    <source>
        <dbReference type="ARBA" id="ARBA00022679"/>
    </source>
</evidence>
<dbReference type="InterPro" id="IPR014030">
    <property type="entry name" value="Ketoacyl_synth_N"/>
</dbReference>
<dbReference type="SUPFAM" id="SSF53901">
    <property type="entry name" value="Thiolase-like"/>
    <property type="match status" value="2"/>
</dbReference>
<dbReference type="PROSITE" id="PS52004">
    <property type="entry name" value="KS3_2"/>
    <property type="match status" value="1"/>
</dbReference>
<dbReference type="Pfam" id="PF00109">
    <property type="entry name" value="ketoacyl-synt"/>
    <property type="match status" value="1"/>
</dbReference>
<reference evidence="5 6" key="1">
    <citation type="submission" date="2021-03" db="EMBL/GenBank/DDBJ databases">
        <title>Complete genome of Streptomyces formicae strain 1H-GS9 (DSM 100524).</title>
        <authorList>
            <person name="Atanasov K.E."/>
            <person name="Altabella T."/>
            <person name="Ferrer A."/>
        </authorList>
    </citation>
    <scope>NUCLEOTIDE SEQUENCE [LARGE SCALE GENOMIC DNA]</scope>
    <source>
        <strain evidence="5 6">1H-GS9</strain>
    </source>
</reference>
<evidence type="ECO:0000256" key="1">
    <source>
        <dbReference type="ARBA" id="ARBA00008467"/>
    </source>
</evidence>
<dbReference type="InterPro" id="IPR000794">
    <property type="entry name" value="Beta-ketoacyl_synthase"/>
</dbReference>
<name>A0ABY3WVG0_9ACTN</name>
<dbReference type="SMART" id="SM00825">
    <property type="entry name" value="PKS_KS"/>
    <property type="match status" value="1"/>
</dbReference>
<dbReference type="Proteomes" id="UP000828924">
    <property type="component" value="Chromosome"/>
</dbReference>
<feature type="domain" description="Ketosynthase family 3 (KS3)" evidence="4">
    <location>
        <begin position="9"/>
        <end position="419"/>
    </location>
</feature>
<dbReference type="Pfam" id="PF02801">
    <property type="entry name" value="Ketoacyl-synt_C"/>
    <property type="match status" value="1"/>
</dbReference>
<keyword evidence="6" id="KW-1185">Reference proteome</keyword>
<dbReference type="RefSeq" id="WP_242335192.1">
    <property type="nucleotide sequence ID" value="NZ_CP071872.1"/>
</dbReference>
<sequence length="424" mass="43909">MAAPPSPRERGIVVTGVAILHPLAETPAELDRALRAGHIRMTAVPLSGGLLTAAALLTDFNVQGWAERHLADDPAATSLLRTVTGRATLPVQSAACVALSAVRDAGLDAQARAALAVMVAGNNLPMAYQSRAVRAHMAGPDAVRASHVIDFLDTDTVGAVSQVVGALGEGCTVGAASASGTVAIIHAARLISGRFTDRCLVVAPVMELSEVELLAFQRSGAMAADRRLVPERACRPFDKERSGFTYGQGAAAVVLEAADTATRRGAEPLAEVLGYGQRLDGKRGTAPAREGQAAAMRAALVSARLEPTDIDYVNAHATGSNMGDEAEASALAEVIGRWAGVNATKALTGHCLSAAGLIEAIAVIVQMAGRFRHANPWLTHPLTDELKFVAQDAESAPVRTALTNSFAFSGINASLILGRTGDQQ</sequence>
<dbReference type="InterPro" id="IPR014031">
    <property type="entry name" value="Ketoacyl_synth_C"/>
</dbReference>
<accession>A0ABY3WVG0</accession>
<gene>
    <name evidence="5" type="ORF">J4032_27945</name>
</gene>
<proteinExistence type="inferred from homology"/>